<dbReference type="OrthoDB" id="9780153at2"/>
<dbReference type="InterPro" id="IPR039420">
    <property type="entry name" value="WalR-like"/>
</dbReference>
<protein>
    <submittedName>
        <fullName evidence="9">LuxR family transcriptional regulator</fullName>
    </submittedName>
</protein>
<dbReference type="CDD" id="cd17535">
    <property type="entry name" value="REC_NarL-like"/>
    <property type="match status" value="1"/>
</dbReference>
<dbReference type="GO" id="GO:0005737">
    <property type="term" value="C:cytoplasm"/>
    <property type="evidence" value="ECO:0007669"/>
    <property type="project" value="UniProtKB-SubCell"/>
</dbReference>
<evidence type="ECO:0000256" key="5">
    <source>
        <dbReference type="ARBA" id="ARBA00023163"/>
    </source>
</evidence>
<dbReference type="InterPro" id="IPR058245">
    <property type="entry name" value="NreC/VraR/RcsB-like_REC"/>
</dbReference>
<feature type="modified residue" description="4-aspartylphosphate" evidence="6">
    <location>
        <position position="54"/>
    </location>
</feature>
<dbReference type="InterPro" id="IPR016032">
    <property type="entry name" value="Sig_transdc_resp-reg_C-effctor"/>
</dbReference>
<proteinExistence type="predicted"/>
<dbReference type="PANTHER" id="PTHR43214">
    <property type="entry name" value="TWO-COMPONENT RESPONSE REGULATOR"/>
    <property type="match status" value="1"/>
</dbReference>
<dbReference type="Gene3D" id="3.40.50.2300">
    <property type="match status" value="1"/>
</dbReference>
<evidence type="ECO:0000259" key="7">
    <source>
        <dbReference type="PROSITE" id="PS50043"/>
    </source>
</evidence>
<dbReference type="InterPro" id="IPR011006">
    <property type="entry name" value="CheY-like_superfamily"/>
</dbReference>
<dbReference type="STRING" id="519424.AZF04_12055"/>
<dbReference type="PROSITE" id="PS50043">
    <property type="entry name" value="HTH_LUXR_2"/>
    <property type="match status" value="1"/>
</dbReference>
<reference evidence="9" key="1">
    <citation type="submission" date="2016-02" db="EMBL/GenBank/DDBJ databases">
        <title>Genome sequence of Bacillus trypoxylicola KCTC 13244(T).</title>
        <authorList>
            <person name="Jeong H."/>
            <person name="Park S.-H."/>
            <person name="Choi S.-K."/>
        </authorList>
    </citation>
    <scope>NUCLEOTIDE SEQUENCE [LARGE SCALE GENOMIC DNA]</scope>
    <source>
        <strain evidence="9">KCTC 13244</strain>
    </source>
</reference>
<dbReference type="PRINTS" id="PR00038">
    <property type="entry name" value="HTHLUXR"/>
</dbReference>
<dbReference type="InterPro" id="IPR000792">
    <property type="entry name" value="Tscrpt_reg_LuxR_C"/>
</dbReference>
<accession>A0A161PF86</accession>
<dbReference type="GO" id="GO:0000160">
    <property type="term" value="P:phosphorelay signal transduction system"/>
    <property type="evidence" value="ECO:0007669"/>
    <property type="project" value="InterPro"/>
</dbReference>
<organism evidence="9 10">
    <name type="scientific">Alkalihalobacillus trypoxylicola</name>
    <dbReference type="NCBI Taxonomy" id="519424"/>
    <lineage>
        <taxon>Bacteria</taxon>
        <taxon>Bacillati</taxon>
        <taxon>Bacillota</taxon>
        <taxon>Bacilli</taxon>
        <taxon>Bacillales</taxon>
        <taxon>Bacillaceae</taxon>
        <taxon>Alkalihalobacillus</taxon>
    </lineage>
</organism>
<dbReference type="Pfam" id="PF00196">
    <property type="entry name" value="GerE"/>
    <property type="match status" value="1"/>
</dbReference>
<evidence type="ECO:0000313" key="10">
    <source>
        <dbReference type="Proteomes" id="UP000075806"/>
    </source>
</evidence>
<evidence type="ECO:0000256" key="2">
    <source>
        <dbReference type="ARBA" id="ARBA00022553"/>
    </source>
</evidence>
<dbReference type="SUPFAM" id="SSF46894">
    <property type="entry name" value="C-terminal effector domain of the bipartite response regulators"/>
    <property type="match status" value="1"/>
</dbReference>
<evidence type="ECO:0000256" key="3">
    <source>
        <dbReference type="ARBA" id="ARBA00023015"/>
    </source>
</evidence>
<keyword evidence="5" id="KW-0804">Transcription</keyword>
<name>A0A161PF86_9BACI</name>
<dbReference type="Proteomes" id="UP000075806">
    <property type="component" value="Unassembled WGS sequence"/>
</dbReference>
<evidence type="ECO:0000256" key="4">
    <source>
        <dbReference type="ARBA" id="ARBA00023125"/>
    </source>
</evidence>
<dbReference type="SMART" id="SM00448">
    <property type="entry name" value="REC"/>
    <property type="match status" value="1"/>
</dbReference>
<feature type="domain" description="HTH luxR-type" evidence="7">
    <location>
        <begin position="144"/>
        <end position="209"/>
    </location>
</feature>
<evidence type="ECO:0000259" key="8">
    <source>
        <dbReference type="PROSITE" id="PS50110"/>
    </source>
</evidence>
<dbReference type="RefSeq" id="WP_061950005.1">
    <property type="nucleotide sequence ID" value="NZ_LTAO01000037.1"/>
</dbReference>
<dbReference type="EMBL" id="LTAO01000037">
    <property type="protein sequence ID" value="KYG27060.1"/>
    <property type="molecule type" value="Genomic_DNA"/>
</dbReference>
<dbReference type="Pfam" id="PF00072">
    <property type="entry name" value="Response_reg"/>
    <property type="match status" value="1"/>
</dbReference>
<dbReference type="PROSITE" id="PS50110">
    <property type="entry name" value="RESPONSE_REGULATORY"/>
    <property type="match status" value="1"/>
</dbReference>
<feature type="domain" description="Response regulatory" evidence="8">
    <location>
        <begin position="3"/>
        <end position="119"/>
    </location>
</feature>
<evidence type="ECO:0000256" key="1">
    <source>
        <dbReference type="ARBA" id="ARBA00004496"/>
    </source>
</evidence>
<evidence type="ECO:0000313" key="9">
    <source>
        <dbReference type="EMBL" id="KYG27060.1"/>
    </source>
</evidence>
<keyword evidence="4" id="KW-0238">DNA-binding</keyword>
<dbReference type="AlphaFoldDB" id="A0A161PF86"/>
<comment type="subcellular location">
    <subcellularLocation>
        <location evidence="1">Cytoplasm</location>
    </subcellularLocation>
</comment>
<dbReference type="PANTHER" id="PTHR43214:SF40">
    <property type="entry name" value="TRANSCRIPTIONAL REGULATORY PROTEIN LNRK"/>
    <property type="match status" value="1"/>
</dbReference>
<dbReference type="CDD" id="cd06170">
    <property type="entry name" value="LuxR_C_like"/>
    <property type="match status" value="1"/>
</dbReference>
<keyword evidence="3" id="KW-0805">Transcription regulation</keyword>
<evidence type="ECO:0000256" key="6">
    <source>
        <dbReference type="PROSITE-ProRule" id="PRU00169"/>
    </source>
</evidence>
<dbReference type="SMART" id="SM00421">
    <property type="entry name" value="HTH_LUXR"/>
    <property type="match status" value="1"/>
</dbReference>
<dbReference type="InterPro" id="IPR001789">
    <property type="entry name" value="Sig_transdc_resp-reg_receiver"/>
</dbReference>
<gene>
    <name evidence="9" type="ORF">AZF04_12055</name>
</gene>
<comment type="caution">
    <text evidence="9">The sequence shown here is derived from an EMBL/GenBank/DDBJ whole genome shotgun (WGS) entry which is preliminary data.</text>
</comment>
<dbReference type="GO" id="GO:0003677">
    <property type="term" value="F:DNA binding"/>
    <property type="evidence" value="ECO:0007669"/>
    <property type="project" value="UniProtKB-KW"/>
</dbReference>
<keyword evidence="10" id="KW-1185">Reference proteome</keyword>
<keyword evidence="2 6" id="KW-0597">Phosphoprotein</keyword>
<dbReference type="GO" id="GO:0006355">
    <property type="term" value="P:regulation of DNA-templated transcription"/>
    <property type="evidence" value="ECO:0007669"/>
    <property type="project" value="InterPro"/>
</dbReference>
<sequence>MKKILLVEDQMLVRQGLKMMIEYTEENVIIAEAENGKEALLLYESHHVDLVVMDIRMPEMDGLEATRRLKKLDPNVKILILTTFADDEYALEALKLGAVGYLLKDADRYRLLYSIKKAIEGGLALDEQVAAKVVPTLLSQEQKALPKPDNLSERELSIIRLIGNGKNNQEISEELYLSTGTVKNHISQILMKLHLRDRTQIAIFALKHQLTSSDK</sequence>
<dbReference type="SUPFAM" id="SSF52172">
    <property type="entry name" value="CheY-like"/>
    <property type="match status" value="1"/>
</dbReference>